<sequence>MDDVPVFAYFGPAGTFTEMALDAILQRDDHPEPVEKRPLSSPIAVIAAVRAGEADYGCVPIESSLEGAVPATMDALVPQAGQRRVQAYAEVSLDIAFTIAARDRTPAADVRTIAAYPVASAQVRRSVAETFPNAEFVIATSNAAAAADAAAGRADAAVTTAAAARLHGLTAIADHMADADDAVTRFLLLGPPGPPTPATGTDRTAVILDLPNVPGSLVSAMNEFATRGVDLTRIESRPRGSGAPGQYRFYLDACGHIDDAAVGEALRALHRTSERVVYLGSWPIDRGIPDVPPDHTESHDWFDRLMEGTD</sequence>
<dbReference type="OrthoDB" id="9802281at2"/>
<organism evidence="13 14">
    <name type="scientific">Gordonia spumicola</name>
    <dbReference type="NCBI Taxonomy" id="589161"/>
    <lineage>
        <taxon>Bacteria</taxon>
        <taxon>Bacillati</taxon>
        <taxon>Actinomycetota</taxon>
        <taxon>Actinomycetes</taxon>
        <taxon>Mycobacteriales</taxon>
        <taxon>Gordoniaceae</taxon>
        <taxon>Gordonia</taxon>
    </lineage>
</organism>
<keyword evidence="5 10" id="KW-0057">Aromatic amino acid biosynthesis</keyword>
<dbReference type="Gene3D" id="3.30.70.260">
    <property type="match status" value="1"/>
</dbReference>
<gene>
    <name evidence="10 13" type="primary">pheA</name>
    <name evidence="13" type="ORF">nbrc107696_08990</name>
</gene>
<evidence type="ECO:0000256" key="6">
    <source>
        <dbReference type="ARBA" id="ARBA00023222"/>
    </source>
</evidence>
<evidence type="ECO:0000256" key="2">
    <source>
        <dbReference type="ARBA" id="ARBA00013147"/>
    </source>
</evidence>
<dbReference type="InterPro" id="IPR018528">
    <property type="entry name" value="Preph_deHydtase_CS"/>
</dbReference>
<dbReference type="PIRSF" id="PIRSF001500">
    <property type="entry name" value="Chor_mut_pdt_Ppr"/>
    <property type="match status" value="1"/>
</dbReference>
<dbReference type="PANTHER" id="PTHR21022:SF19">
    <property type="entry name" value="PREPHENATE DEHYDRATASE-RELATED"/>
    <property type="match status" value="1"/>
</dbReference>
<dbReference type="GO" id="GO:0004664">
    <property type="term" value="F:prephenate dehydratase activity"/>
    <property type="evidence" value="ECO:0007669"/>
    <property type="project" value="UniProtKB-UniRule"/>
</dbReference>
<evidence type="ECO:0000259" key="11">
    <source>
        <dbReference type="PROSITE" id="PS51171"/>
    </source>
</evidence>
<dbReference type="EC" id="4.2.1.51" evidence="2 10"/>
<keyword evidence="14" id="KW-1185">Reference proteome</keyword>
<keyword evidence="6 10" id="KW-0584">Phenylalanine biosynthesis</keyword>
<evidence type="ECO:0000256" key="7">
    <source>
        <dbReference type="ARBA" id="ARBA00023239"/>
    </source>
</evidence>
<comment type="caution">
    <text evidence="13">The sequence shown here is derived from an EMBL/GenBank/DDBJ whole genome shotgun (WGS) entry which is preliminary data.</text>
</comment>
<evidence type="ECO:0000256" key="8">
    <source>
        <dbReference type="ARBA" id="ARBA00047848"/>
    </source>
</evidence>
<dbReference type="UniPathway" id="UPA00121">
    <property type="reaction ID" value="UER00345"/>
</dbReference>
<evidence type="ECO:0000313" key="13">
    <source>
        <dbReference type="EMBL" id="GEE00453.1"/>
    </source>
</evidence>
<dbReference type="PROSITE" id="PS51671">
    <property type="entry name" value="ACT"/>
    <property type="match status" value="1"/>
</dbReference>
<dbReference type="InterPro" id="IPR001086">
    <property type="entry name" value="Preph_deHydtase"/>
</dbReference>
<dbReference type="InterPro" id="IPR002912">
    <property type="entry name" value="ACT_dom"/>
</dbReference>
<proteinExistence type="predicted"/>
<dbReference type="PANTHER" id="PTHR21022">
    <property type="entry name" value="PREPHENATE DEHYDRATASE P PROTEIN"/>
    <property type="match status" value="1"/>
</dbReference>
<dbReference type="SUPFAM" id="SSF53850">
    <property type="entry name" value="Periplasmic binding protein-like II"/>
    <property type="match status" value="1"/>
</dbReference>
<dbReference type="CDD" id="cd04905">
    <property type="entry name" value="ACT_CM-PDT"/>
    <property type="match status" value="1"/>
</dbReference>
<evidence type="ECO:0000256" key="1">
    <source>
        <dbReference type="ARBA" id="ARBA00004741"/>
    </source>
</evidence>
<feature type="domain" description="Prephenate dehydratase" evidence="11">
    <location>
        <begin position="6"/>
        <end position="191"/>
    </location>
</feature>
<keyword evidence="7 10" id="KW-0456">Lyase</keyword>
<dbReference type="Proteomes" id="UP000444960">
    <property type="component" value="Unassembled WGS sequence"/>
</dbReference>
<feature type="domain" description="ACT" evidence="12">
    <location>
        <begin position="205"/>
        <end position="283"/>
    </location>
</feature>
<dbReference type="AlphaFoldDB" id="A0A7I9V5V0"/>
<dbReference type="InterPro" id="IPR008242">
    <property type="entry name" value="Chor_mutase/pphenate_deHydtase"/>
</dbReference>
<feature type="site" description="Essential for prephenate dehydratase activity" evidence="9">
    <location>
        <position position="184"/>
    </location>
</feature>
<protein>
    <recommendedName>
        <fullName evidence="3 10">Prephenate dehydratase</fullName>
        <shortName evidence="10">PDT</shortName>
        <ecNumber evidence="2 10">4.2.1.51</ecNumber>
    </recommendedName>
</protein>
<name>A0A7I9V5V0_9ACTN</name>
<keyword evidence="4 10" id="KW-0028">Amino-acid biosynthesis</keyword>
<accession>A0A7I9V5V0</accession>
<dbReference type="Pfam" id="PF01842">
    <property type="entry name" value="ACT"/>
    <property type="match status" value="1"/>
</dbReference>
<dbReference type="SUPFAM" id="SSF55021">
    <property type="entry name" value="ACT-like"/>
    <property type="match status" value="1"/>
</dbReference>
<evidence type="ECO:0000313" key="14">
    <source>
        <dbReference type="Proteomes" id="UP000444960"/>
    </source>
</evidence>
<comment type="pathway">
    <text evidence="1 10">Amino-acid biosynthesis; L-phenylalanine biosynthesis; phenylpyruvate from prephenate: step 1/1.</text>
</comment>
<dbReference type="Gene3D" id="3.40.190.10">
    <property type="entry name" value="Periplasmic binding protein-like II"/>
    <property type="match status" value="2"/>
</dbReference>
<dbReference type="EMBL" id="BJOV01000002">
    <property type="protein sequence ID" value="GEE00453.1"/>
    <property type="molecule type" value="Genomic_DNA"/>
</dbReference>
<comment type="catalytic activity">
    <reaction evidence="8 10">
        <text>prephenate + H(+) = 3-phenylpyruvate + CO2 + H2O</text>
        <dbReference type="Rhea" id="RHEA:21648"/>
        <dbReference type="ChEBI" id="CHEBI:15377"/>
        <dbReference type="ChEBI" id="CHEBI:15378"/>
        <dbReference type="ChEBI" id="CHEBI:16526"/>
        <dbReference type="ChEBI" id="CHEBI:18005"/>
        <dbReference type="ChEBI" id="CHEBI:29934"/>
        <dbReference type="EC" id="4.2.1.51"/>
    </reaction>
</comment>
<evidence type="ECO:0000256" key="5">
    <source>
        <dbReference type="ARBA" id="ARBA00023141"/>
    </source>
</evidence>
<dbReference type="InterPro" id="IPR045865">
    <property type="entry name" value="ACT-like_dom_sf"/>
</dbReference>
<dbReference type="GO" id="GO:0005737">
    <property type="term" value="C:cytoplasm"/>
    <property type="evidence" value="ECO:0007669"/>
    <property type="project" value="TreeGrafter"/>
</dbReference>
<dbReference type="Pfam" id="PF00800">
    <property type="entry name" value="PDT"/>
    <property type="match status" value="1"/>
</dbReference>
<evidence type="ECO:0000259" key="12">
    <source>
        <dbReference type="PROSITE" id="PS51671"/>
    </source>
</evidence>
<evidence type="ECO:0000256" key="9">
    <source>
        <dbReference type="PIRSR" id="PIRSR001500-2"/>
    </source>
</evidence>
<evidence type="ECO:0000256" key="4">
    <source>
        <dbReference type="ARBA" id="ARBA00022605"/>
    </source>
</evidence>
<dbReference type="GO" id="GO:0009094">
    <property type="term" value="P:L-phenylalanine biosynthetic process"/>
    <property type="evidence" value="ECO:0007669"/>
    <property type="project" value="UniProtKB-UniPathway"/>
</dbReference>
<dbReference type="NCBIfam" id="NF008865">
    <property type="entry name" value="PRK11898.1"/>
    <property type="match status" value="1"/>
</dbReference>
<reference evidence="14" key="1">
    <citation type="submission" date="2019-06" db="EMBL/GenBank/DDBJ databases">
        <title>Gordonia isolated from sludge of a wastewater treatment plant.</title>
        <authorList>
            <person name="Tamura T."/>
            <person name="Aoyama K."/>
            <person name="Kang Y."/>
            <person name="Saito S."/>
            <person name="Akiyama N."/>
            <person name="Yazawa K."/>
            <person name="Gonoi T."/>
            <person name="Mikami Y."/>
        </authorList>
    </citation>
    <scope>NUCLEOTIDE SEQUENCE [LARGE SCALE GENOMIC DNA]</scope>
    <source>
        <strain evidence="14">NBRC 107696</strain>
    </source>
</reference>
<dbReference type="PROSITE" id="PS51171">
    <property type="entry name" value="PREPHENATE_DEHYDR_3"/>
    <property type="match status" value="1"/>
</dbReference>
<dbReference type="PROSITE" id="PS00858">
    <property type="entry name" value="PREPHENATE_DEHYDR_2"/>
    <property type="match status" value="1"/>
</dbReference>
<evidence type="ECO:0000256" key="3">
    <source>
        <dbReference type="ARBA" id="ARBA00021872"/>
    </source>
</evidence>
<evidence type="ECO:0000256" key="10">
    <source>
        <dbReference type="RuleBase" id="RU361254"/>
    </source>
</evidence>